<keyword evidence="1" id="KW-0472">Membrane</keyword>
<dbReference type="Proteomes" id="UP000253562">
    <property type="component" value="Unassembled WGS sequence"/>
</dbReference>
<comment type="caution">
    <text evidence="2">The sequence shown here is derived from an EMBL/GenBank/DDBJ whole genome shotgun (WGS) entry which is preliminary data.</text>
</comment>
<feature type="transmembrane region" description="Helical" evidence="1">
    <location>
        <begin position="127"/>
        <end position="147"/>
    </location>
</feature>
<name>A0A368KNG6_9BACT</name>
<reference evidence="2 3" key="1">
    <citation type="submission" date="2018-07" db="EMBL/GenBank/DDBJ databases">
        <title>Comparative genomes isolates from brazilian mangrove.</title>
        <authorList>
            <person name="De Araujo J.E."/>
            <person name="Taketani R.G."/>
            <person name="Silva M.C.P."/>
            <person name="Lourenco M.V."/>
            <person name="Oliveira V.M."/>
            <person name="Andreote F.D."/>
        </authorList>
    </citation>
    <scope>NUCLEOTIDE SEQUENCE [LARGE SCALE GENOMIC DNA]</scope>
    <source>
        <strain evidence="2 3">HEX PRIS-MGV</strain>
    </source>
</reference>
<sequence length="311" mass="34290">MTISTTEAPAETNLAPPRPSWLLIAISLVNMALGAVTAAVGLIGLEFVWPASPFTMFCVMITLVGLGTTIMQYLGTFHRSLFGAWLGGTLPSFSLILLLAVKTVAPVLLSLAGDVSVTDFIAESTSFFPYIVIYGLASFGVNFHWVFKLQAYAKQSDEKKRFAFSLMEILGLCILLAVVVAPASYQAHRNPALYIENASVADVPLPLPTGAQDITYQRNRFGVARATFVVDEKVLKNWLHKNHADDHLNLEEITTPEQISTPSYEQHLLGDTFTVTKGFRATWRLGNRYISLVYDRPSGTAYYYEMIIPAK</sequence>
<evidence type="ECO:0000256" key="1">
    <source>
        <dbReference type="SAM" id="Phobius"/>
    </source>
</evidence>
<proteinExistence type="predicted"/>
<dbReference type="RefSeq" id="WP_114370397.1">
    <property type="nucleotide sequence ID" value="NZ_QPEX01000034.1"/>
</dbReference>
<evidence type="ECO:0000313" key="2">
    <source>
        <dbReference type="EMBL" id="RCS44746.1"/>
    </source>
</evidence>
<evidence type="ECO:0000313" key="3">
    <source>
        <dbReference type="Proteomes" id="UP000253562"/>
    </source>
</evidence>
<accession>A0A368KNG6</accession>
<feature type="transmembrane region" description="Helical" evidence="1">
    <location>
        <begin position="81"/>
        <end position="101"/>
    </location>
</feature>
<dbReference type="OrthoDB" id="283055at2"/>
<feature type="transmembrane region" description="Helical" evidence="1">
    <location>
        <begin position="51"/>
        <end position="74"/>
    </location>
</feature>
<feature type="transmembrane region" description="Helical" evidence="1">
    <location>
        <begin position="21"/>
        <end position="45"/>
    </location>
</feature>
<feature type="transmembrane region" description="Helical" evidence="1">
    <location>
        <begin position="162"/>
        <end position="185"/>
    </location>
</feature>
<dbReference type="AlphaFoldDB" id="A0A368KNG6"/>
<dbReference type="EMBL" id="QPEX01000034">
    <property type="protein sequence ID" value="RCS44746.1"/>
    <property type="molecule type" value="Genomic_DNA"/>
</dbReference>
<protein>
    <submittedName>
        <fullName evidence="2">Uncharacterized protein</fullName>
    </submittedName>
</protein>
<organism evidence="2 3">
    <name type="scientific">Bremerella cremea</name>
    <dbReference type="NCBI Taxonomy" id="1031537"/>
    <lineage>
        <taxon>Bacteria</taxon>
        <taxon>Pseudomonadati</taxon>
        <taxon>Planctomycetota</taxon>
        <taxon>Planctomycetia</taxon>
        <taxon>Pirellulales</taxon>
        <taxon>Pirellulaceae</taxon>
        <taxon>Bremerella</taxon>
    </lineage>
</organism>
<gene>
    <name evidence="2" type="ORF">DTL42_17665</name>
</gene>
<keyword evidence="1" id="KW-0812">Transmembrane</keyword>
<keyword evidence="1" id="KW-1133">Transmembrane helix</keyword>